<name>A0A4D6MFL1_VIGUN</name>
<proteinExistence type="predicted"/>
<protein>
    <submittedName>
        <fullName evidence="1">Uncharacterized protein</fullName>
    </submittedName>
</protein>
<organism evidence="1 2">
    <name type="scientific">Vigna unguiculata</name>
    <name type="common">Cowpea</name>
    <dbReference type="NCBI Taxonomy" id="3917"/>
    <lineage>
        <taxon>Eukaryota</taxon>
        <taxon>Viridiplantae</taxon>
        <taxon>Streptophyta</taxon>
        <taxon>Embryophyta</taxon>
        <taxon>Tracheophyta</taxon>
        <taxon>Spermatophyta</taxon>
        <taxon>Magnoliopsida</taxon>
        <taxon>eudicotyledons</taxon>
        <taxon>Gunneridae</taxon>
        <taxon>Pentapetalae</taxon>
        <taxon>rosids</taxon>
        <taxon>fabids</taxon>
        <taxon>Fabales</taxon>
        <taxon>Fabaceae</taxon>
        <taxon>Papilionoideae</taxon>
        <taxon>50 kb inversion clade</taxon>
        <taxon>NPAAA clade</taxon>
        <taxon>indigoferoid/millettioid clade</taxon>
        <taxon>Phaseoleae</taxon>
        <taxon>Vigna</taxon>
    </lineage>
</organism>
<reference evidence="1 2" key="1">
    <citation type="submission" date="2019-04" db="EMBL/GenBank/DDBJ databases">
        <title>An improved genome assembly and genetic linkage map for asparagus bean, Vigna unguiculata ssp. sesquipedialis.</title>
        <authorList>
            <person name="Xia Q."/>
            <person name="Zhang R."/>
            <person name="Dong Y."/>
        </authorList>
    </citation>
    <scope>NUCLEOTIDE SEQUENCE [LARGE SCALE GENOMIC DNA]</scope>
    <source>
        <tissue evidence="1">Leaf</tissue>
    </source>
</reference>
<dbReference type="AlphaFoldDB" id="A0A4D6MFL1"/>
<keyword evidence="2" id="KW-1185">Reference proteome</keyword>
<gene>
    <name evidence="1" type="ORF">DEO72_LG7g823</name>
</gene>
<evidence type="ECO:0000313" key="1">
    <source>
        <dbReference type="EMBL" id="QCD99540.1"/>
    </source>
</evidence>
<accession>A0A4D6MFL1</accession>
<sequence length="97" mass="10086">MVESTLIVREDLGSSPIAWRLDRLRQAAATRTVAPGTASAWRCRLSRQAVVADFVSLRRLAPGGTCPPPGGLEAVAPSGTCPPLGDLAAVSPSCWTS</sequence>
<dbReference type="EMBL" id="CP039351">
    <property type="protein sequence ID" value="QCD99540.1"/>
    <property type="molecule type" value="Genomic_DNA"/>
</dbReference>
<dbReference type="Proteomes" id="UP000501690">
    <property type="component" value="Linkage Group LG7"/>
</dbReference>
<evidence type="ECO:0000313" key="2">
    <source>
        <dbReference type="Proteomes" id="UP000501690"/>
    </source>
</evidence>